<organism evidence="1 2">
    <name type="scientific">Candidatus Woesebacteria bacterium GW2011_GWB1_43_14</name>
    <dbReference type="NCBI Taxonomy" id="1618578"/>
    <lineage>
        <taxon>Bacteria</taxon>
        <taxon>Candidatus Woeseibacteriota</taxon>
    </lineage>
</organism>
<proteinExistence type="predicted"/>
<evidence type="ECO:0000313" key="2">
    <source>
        <dbReference type="Proteomes" id="UP000034090"/>
    </source>
</evidence>
<dbReference type="Proteomes" id="UP000034090">
    <property type="component" value="Unassembled WGS sequence"/>
</dbReference>
<evidence type="ECO:0000313" key="1">
    <source>
        <dbReference type="EMBL" id="KKS96922.1"/>
    </source>
</evidence>
<dbReference type="STRING" id="1618578.UV74_C0013G0044"/>
<comment type="caution">
    <text evidence="1">The sequence shown here is derived from an EMBL/GenBank/DDBJ whole genome shotgun (WGS) entry which is preliminary data.</text>
</comment>
<name>A0A0G1DH55_9BACT</name>
<gene>
    <name evidence="1" type="ORF">UV74_C0013G0044</name>
</gene>
<accession>A0A0G1DH55</accession>
<protein>
    <submittedName>
        <fullName evidence="1">Uncharacterized protein</fullName>
    </submittedName>
</protein>
<dbReference type="AlphaFoldDB" id="A0A0G1DH55"/>
<sequence>MSDQQSGDDINRGEVKINLWPEISLRIGEESVPFGDGGALTALVMKHSSDMPVMISLGLALSDLEDSLEKYDVLSERALEVGLPKEADRFFGVAAQIRQYRAEISLLRHAVSGVVFRDITNEQKRQIDDLEESNSVLHGALDRCETDLNEALRIAKKGDLVETQKAIWGILQWLAAGLIKPDDFEEPAGDDEPEEPVIEVTRAEVDAVAPSEVGIRVENLEGDDLPIELGEKLDWAVATEPKEPDE</sequence>
<reference evidence="1 2" key="1">
    <citation type="journal article" date="2015" name="Nature">
        <title>rRNA introns, odd ribosomes, and small enigmatic genomes across a large radiation of phyla.</title>
        <authorList>
            <person name="Brown C.T."/>
            <person name="Hug L.A."/>
            <person name="Thomas B.C."/>
            <person name="Sharon I."/>
            <person name="Castelle C.J."/>
            <person name="Singh A."/>
            <person name="Wilkins M.J."/>
            <person name="Williams K.H."/>
            <person name="Banfield J.F."/>
        </authorList>
    </citation>
    <scope>NUCLEOTIDE SEQUENCE [LARGE SCALE GENOMIC DNA]</scope>
</reference>
<dbReference type="EMBL" id="LCFQ01000013">
    <property type="protein sequence ID" value="KKS96922.1"/>
    <property type="molecule type" value="Genomic_DNA"/>
</dbReference>